<dbReference type="InterPro" id="IPR032160">
    <property type="entry name" value="DUF4996"/>
</dbReference>
<dbReference type="Pfam" id="PF16387">
    <property type="entry name" value="DUF4996"/>
    <property type="match status" value="1"/>
</dbReference>
<dbReference type="RefSeq" id="WP_082340384.1">
    <property type="nucleotide sequence ID" value="NZ_CP067341.1"/>
</dbReference>
<dbReference type="CDD" id="cd08566">
    <property type="entry name" value="GDPD_AtGDE_like"/>
    <property type="match status" value="1"/>
</dbReference>
<dbReference type="Gene3D" id="3.20.20.190">
    <property type="entry name" value="Phosphatidylinositol (PI) phosphodiesterase"/>
    <property type="match status" value="1"/>
</dbReference>
<feature type="domain" description="GP-PDE" evidence="1">
    <location>
        <begin position="23"/>
        <end position="265"/>
    </location>
</feature>
<dbReference type="SUPFAM" id="SSF51695">
    <property type="entry name" value="PLC-like phosphodiesterases"/>
    <property type="match status" value="1"/>
</dbReference>
<dbReference type="Proteomes" id="UP000596049">
    <property type="component" value="Chromosome"/>
</dbReference>
<evidence type="ECO:0000259" key="1">
    <source>
        <dbReference type="PROSITE" id="PS51704"/>
    </source>
</evidence>
<dbReference type="EMBL" id="CP067341">
    <property type="protein sequence ID" value="QQP14498.1"/>
    <property type="molecule type" value="Genomic_DNA"/>
</dbReference>
<dbReference type="InterPro" id="IPR017946">
    <property type="entry name" value="PLC-like_Pdiesterase_TIM-brl"/>
</dbReference>
<protein>
    <submittedName>
        <fullName evidence="2">Glycerophosphodiester phosphodiesterase family protein</fullName>
    </submittedName>
</protein>
<dbReference type="PROSITE" id="PS51704">
    <property type="entry name" value="GP_PDE"/>
    <property type="match status" value="1"/>
</dbReference>
<dbReference type="InterPro" id="IPR030395">
    <property type="entry name" value="GP_PDE_dom"/>
</dbReference>
<sequence length="290" mass="33204">MIGNKNNNDTTKLLNEKLGSESFLIAVHRGSSMGNIIENTLSAFYAAIQSGADILEIDVVRSSDGEFYIFHDGNERRLLGQEKNIREMDSVFIESLNYRNNIGQVVNYKVEKLENVLTSLKGSGMLLNLDRSWEDWETLLPFLDQFDMADQIILKSPVNQSCLSILEQHPIKYPYMPIIKKLEEIDEVLSYQTINLTGMELIAKDTDSVFFQDSIIRGIKEKGLFIWLNAIVLNDKDVLYAKYDDDQSIIKGPDYGWGKLIEKGCDVIQTDWPSLLNQYRQEISKKMKRG</sequence>
<dbReference type="PANTHER" id="PTHR46211:SF14">
    <property type="entry name" value="GLYCEROPHOSPHODIESTER PHOSPHODIESTERASE"/>
    <property type="match status" value="1"/>
</dbReference>
<organism evidence="2 3">
    <name type="scientific">Lysinibacillus agricola</name>
    <dbReference type="NCBI Taxonomy" id="2590012"/>
    <lineage>
        <taxon>Bacteria</taxon>
        <taxon>Bacillati</taxon>
        <taxon>Bacillota</taxon>
        <taxon>Bacilli</taxon>
        <taxon>Bacillales</taxon>
        <taxon>Bacillaceae</taxon>
        <taxon>Lysinibacillus</taxon>
    </lineage>
</organism>
<reference evidence="2 3" key="1">
    <citation type="submission" date="2020-01" db="EMBL/GenBank/DDBJ databases">
        <authorList>
            <person name="Liu G."/>
            <person name="Liu B."/>
        </authorList>
    </citation>
    <scope>NUCLEOTIDE SEQUENCE [LARGE SCALE GENOMIC DNA]</scope>
    <source>
        <strain evidence="2 3">FJAT-51161</strain>
    </source>
</reference>
<name>A0ABX7AX16_9BACI</name>
<accession>A0ABX7AX16</accession>
<proteinExistence type="predicted"/>
<dbReference type="PANTHER" id="PTHR46211">
    <property type="entry name" value="GLYCEROPHOSPHORYL DIESTER PHOSPHODIESTERASE"/>
    <property type="match status" value="1"/>
</dbReference>
<evidence type="ECO:0000313" key="3">
    <source>
        <dbReference type="Proteomes" id="UP000596049"/>
    </source>
</evidence>
<gene>
    <name evidence="2" type="ORF">FJQ98_11075</name>
</gene>
<evidence type="ECO:0000313" key="2">
    <source>
        <dbReference type="EMBL" id="QQP14498.1"/>
    </source>
</evidence>
<dbReference type="Pfam" id="PF03009">
    <property type="entry name" value="GDPD"/>
    <property type="match status" value="1"/>
</dbReference>
<keyword evidence="3" id="KW-1185">Reference proteome</keyword>